<dbReference type="GO" id="GO:0005737">
    <property type="term" value="C:cytoplasm"/>
    <property type="evidence" value="ECO:0007669"/>
    <property type="project" value="UniProtKB-SubCell"/>
</dbReference>
<evidence type="ECO:0000313" key="8">
    <source>
        <dbReference type="EMBL" id="KRX07523.1"/>
    </source>
</evidence>
<dbReference type="SUPFAM" id="SSF53335">
    <property type="entry name" value="S-adenosyl-L-methionine-dependent methyltransferases"/>
    <property type="match status" value="1"/>
</dbReference>
<dbReference type="EMBL" id="LDAU01000082">
    <property type="protein sequence ID" value="KRX07523.1"/>
    <property type="molecule type" value="Genomic_DNA"/>
</dbReference>
<dbReference type="GO" id="GO:0004719">
    <property type="term" value="F:protein-L-isoaspartate (D-aspartate) O-methyltransferase activity"/>
    <property type="evidence" value="ECO:0007669"/>
    <property type="project" value="UniProtKB-UniRule"/>
</dbReference>
<keyword evidence="6 7" id="KW-0949">S-adenosyl-L-methionine</keyword>
<gene>
    <name evidence="8" type="ORF">PPERSA_11072</name>
</gene>
<dbReference type="PANTHER" id="PTHR11579:SF0">
    <property type="entry name" value="PROTEIN-L-ISOASPARTATE(D-ASPARTATE) O-METHYLTRANSFERASE"/>
    <property type="match status" value="1"/>
</dbReference>
<accession>A0A0V0QYZ3</accession>
<evidence type="ECO:0000256" key="6">
    <source>
        <dbReference type="ARBA" id="ARBA00022691"/>
    </source>
</evidence>
<evidence type="ECO:0000256" key="3">
    <source>
        <dbReference type="ARBA" id="ARBA00022490"/>
    </source>
</evidence>
<dbReference type="FunCoup" id="A0A0V0QYZ3">
    <property type="interactions" value="101"/>
</dbReference>
<evidence type="ECO:0000256" key="5">
    <source>
        <dbReference type="ARBA" id="ARBA00022679"/>
    </source>
</evidence>
<comment type="caution">
    <text evidence="8">The sequence shown here is derived from an EMBL/GenBank/DDBJ whole genome shotgun (WGS) entry which is preliminary data.</text>
</comment>
<dbReference type="InParanoid" id="A0A0V0QYZ3"/>
<keyword evidence="3" id="KW-0963">Cytoplasm</keyword>
<dbReference type="EC" id="2.1.1.77" evidence="7"/>
<dbReference type="CDD" id="cd02440">
    <property type="entry name" value="AdoMet_MTases"/>
    <property type="match status" value="1"/>
</dbReference>
<dbReference type="FunFam" id="3.40.50.150:FF:000027">
    <property type="entry name" value="Protein-L-isoaspartate O-methyltransferase"/>
    <property type="match status" value="1"/>
</dbReference>
<proteinExistence type="inferred from homology"/>
<dbReference type="InterPro" id="IPR000682">
    <property type="entry name" value="PCMT"/>
</dbReference>
<keyword evidence="5 7" id="KW-0808">Transferase</keyword>
<evidence type="ECO:0000313" key="9">
    <source>
        <dbReference type="Proteomes" id="UP000054937"/>
    </source>
</evidence>
<evidence type="ECO:0000256" key="7">
    <source>
        <dbReference type="RuleBase" id="RU003802"/>
    </source>
</evidence>
<dbReference type="AlphaFoldDB" id="A0A0V0QYZ3"/>
<dbReference type="PROSITE" id="PS01279">
    <property type="entry name" value="PCMT"/>
    <property type="match status" value="1"/>
</dbReference>
<evidence type="ECO:0000256" key="1">
    <source>
        <dbReference type="ARBA" id="ARBA00004496"/>
    </source>
</evidence>
<name>A0A0V0QYZ3_PSEPJ</name>
<protein>
    <recommendedName>
        <fullName evidence="7">Protein-L-isoaspartate O-methyltransferase</fullName>
        <ecNumber evidence="7">2.1.1.77</ecNumber>
    </recommendedName>
</protein>
<dbReference type="OrthoDB" id="73890at2759"/>
<dbReference type="NCBIfam" id="TIGR00080">
    <property type="entry name" value="pimt"/>
    <property type="match status" value="1"/>
</dbReference>
<dbReference type="GO" id="GO:0032259">
    <property type="term" value="P:methylation"/>
    <property type="evidence" value="ECO:0007669"/>
    <property type="project" value="UniProtKB-KW"/>
</dbReference>
<keyword evidence="4 7" id="KW-0489">Methyltransferase</keyword>
<dbReference type="OMA" id="HMHASAC"/>
<dbReference type="Proteomes" id="UP000054937">
    <property type="component" value="Unassembled WGS sequence"/>
</dbReference>
<dbReference type="PANTHER" id="PTHR11579">
    <property type="entry name" value="PROTEIN-L-ISOASPARTATE O-METHYLTRANSFERASE"/>
    <property type="match status" value="1"/>
</dbReference>
<comment type="catalytic activity">
    <reaction evidence="7">
        <text>[protein]-L-isoaspartate + S-adenosyl-L-methionine = [protein]-L-isoaspartate alpha-methyl ester + S-adenosyl-L-homocysteine</text>
        <dbReference type="Rhea" id="RHEA:12705"/>
        <dbReference type="Rhea" id="RHEA-COMP:12143"/>
        <dbReference type="Rhea" id="RHEA-COMP:12144"/>
        <dbReference type="ChEBI" id="CHEBI:57856"/>
        <dbReference type="ChEBI" id="CHEBI:59789"/>
        <dbReference type="ChEBI" id="CHEBI:90596"/>
        <dbReference type="ChEBI" id="CHEBI:90598"/>
        <dbReference type="EC" id="2.1.1.77"/>
    </reaction>
</comment>
<evidence type="ECO:0000256" key="2">
    <source>
        <dbReference type="ARBA" id="ARBA00005369"/>
    </source>
</evidence>
<sequence length="213" mass="23963">MQYLRQNQVIKSDEVLEAMEQVDRADYCNTNPYIDSPQLIGYNVTISAPHMHAISLEFLKDHLKNAKRVLDIGSGTGFLTVAMFRMMKNKDAVSYGVEHIQELVDQSIENIKKKDKELLDSKKVQIFCGDGRKGLPKYGPYDCIHVGAAPEKIPQELLDQLAKGGRMVIPVGSELAGQEFQVVDKDYNGQITSKSVLGVRYVPLTSREQQIKY</sequence>
<dbReference type="Gene3D" id="3.40.50.150">
    <property type="entry name" value="Vaccinia Virus protein VP39"/>
    <property type="match status" value="1"/>
</dbReference>
<comment type="subcellular location">
    <subcellularLocation>
        <location evidence="1">Cytoplasm</location>
    </subcellularLocation>
</comment>
<evidence type="ECO:0000256" key="4">
    <source>
        <dbReference type="ARBA" id="ARBA00022603"/>
    </source>
</evidence>
<comment type="similarity">
    <text evidence="2 7">Belongs to the methyltransferase superfamily. L-isoaspartyl/D-aspartyl protein methyltransferase family.</text>
</comment>
<organism evidence="8 9">
    <name type="scientific">Pseudocohnilembus persalinus</name>
    <name type="common">Ciliate</name>
    <dbReference type="NCBI Taxonomy" id="266149"/>
    <lineage>
        <taxon>Eukaryota</taxon>
        <taxon>Sar</taxon>
        <taxon>Alveolata</taxon>
        <taxon>Ciliophora</taxon>
        <taxon>Intramacronucleata</taxon>
        <taxon>Oligohymenophorea</taxon>
        <taxon>Scuticociliatia</taxon>
        <taxon>Philasterida</taxon>
        <taxon>Pseudocohnilembidae</taxon>
        <taxon>Pseudocohnilembus</taxon>
    </lineage>
</organism>
<dbReference type="Pfam" id="PF01135">
    <property type="entry name" value="PCMT"/>
    <property type="match status" value="1"/>
</dbReference>
<keyword evidence="9" id="KW-1185">Reference proteome</keyword>
<dbReference type="InterPro" id="IPR029063">
    <property type="entry name" value="SAM-dependent_MTases_sf"/>
</dbReference>
<reference evidence="8 9" key="1">
    <citation type="journal article" date="2015" name="Sci. Rep.">
        <title>Genome of the facultative scuticociliatosis pathogen Pseudocohnilembus persalinus provides insight into its virulence through horizontal gene transfer.</title>
        <authorList>
            <person name="Xiong J."/>
            <person name="Wang G."/>
            <person name="Cheng J."/>
            <person name="Tian M."/>
            <person name="Pan X."/>
            <person name="Warren A."/>
            <person name="Jiang C."/>
            <person name="Yuan D."/>
            <person name="Miao W."/>
        </authorList>
    </citation>
    <scope>NUCLEOTIDE SEQUENCE [LARGE SCALE GENOMIC DNA]</scope>
    <source>
        <strain evidence="8">36N120E</strain>
    </source>
</reference>